<gene>
    <name evidence="2" type="ORF">H2508_08250</name>
</gene>
<sequence>MKQYLFALLLSVVSASTWADALAVKGSLSSWWAKGEAADFSASKEQQWSATAAFEHPIPLIPNVKLRYLDYAEGGSQGMSLTTVDTIAYYEVLDNFAIDLDLGLAATRFQNGKLGGGRSFDGWIPQLYGALRVPLPLTGFGVYGEATATSFDDSEAYDIEAGVDYLIDMPVLDISLRLAYRQIENDFDDFDKFSGKLEFSGWSLGVLIDL</sequence>
<keyword evidence="3" id="KW-1185">Reference proteome</keyword>
<dbReference type="EMBL" id="JACFXU010000014">
    <property type="protein sequence ID" value="MBA6413099.1"/>
    <property type="molecule type" value="Genomic_DNA"/>
</dbReference>
<accession>A0A7W2TWG2</accession>
<feature type="chain" id="PRO_5031540372" evidence="1">
    <location>
        <begin position="20"/>
        <end position="210"/>
    </location>
</feature>
<reference evidence="2 3" key="1">
    <citation type="submission" date="2020-07" db="EMBL/GenBank/DDBJ databases">
        <title>Halieaceae bacterium, F7430, whole genome shotgun sequencing project.</title>
        <authorList>
            <person name="Jiang S."/>
            <person name="Liu Z.W."/>
            <person name="Du Z.J."/>
        </authorList>
    </citation>
    <scope>NUCLEOTIDE SEQUENCE [LARGE SCALE GENOMIC DNA]</scope>
    <source>
        <strain evidence="2 3">F7430</strain>
    </source>
</reference>
<name>A0A7W2TWG2_9GAMM</name>
<organism evidence="2 3">
    <name type="scientific">Sediminihaliea albiluteola</name>
    <dbReference type="NCBI Taxonomy" id="2758564"/>
    <lineage>
        <taxon>Bacteria</taxon>
        <taxon>Pseudomonadati</taxon>
        <taxon>Pseudomonadota</taxon>
        <taxon>Gammaproteobacteria</taxon>
        <taxon>Cellvibrionales</taxon>
        <taxon>Halieaceae</taxon>
        <taxon>Sediminihaliea</taxon>
    </lineage>
</organism>
<dbReference type="NCBIfam" id="TIGR04219">
    <property type="entry name" value="OMP_w_GlyGly"/>
    <property type="match status" value="1"/>
</dbReference>
<dbReference type="AlphaFoldDB" id="A0A7W2TWG2"/>
<proteinExistence type="predicted"/>
<feature type="signal peptide" evidence="1">
    <location>
        <begin position="1"/>
        <end position="19"/>
    </location>
</feature>
<evidence type="ECO:0000256" key="1">
    <source>
        <dbReference type="SAM" id="SignalP"/>
    </source>
</evidence>
<dbReference type="Proteomes" id="UP000539350">
    <property type="component" value="Unassembled WGS sequence"/>
</dbReference>
<evidence type="ECO:0000313" key="2">
    <source>
        <dbReference type="EMBL" id="MBA6413099.1"/>
    </source>
</evidence>
<comment type="caution">
    <text evidence="2">The sequence shown here is derived from an EMBL/GenBank/DDBJ whole genome shotgun (WGS) entry which is preliminary data.</text>
</comment>
<keyword evidence="1" id="KW-0732">Signal</keyword>
<dbReference type="InterPro" id="IPR026387">
    <property type="entry name" value="OMP_w_GlyGly"/>
</dbReference>
<evidence type="ECO:0000313" key="3">
    <source>
        <dbReference type="Proteomes" id="UP000539350"/>
    </source>
</evidence>
<dbReference type="RefSeq" id="WP_182171728.1">
    <property type="nucleotide sequence ID" value="NZ_JACFXU010000014.1"/>
</dbReference>
<protein>
    <submittedName>
        <fullName evidence="2">TIGR04219 family outer membrane beta-barrel protein</fullName>
    </submittedName>
</protein>